<evidence type="ECO:0000313" key="2">
    <source>
        <dbReference type="EMBL" id="ASJ09712.1"/>
    </source>
</evidence>
<evidence type="ECO:0008006" key="4">
    <source>
        <dbReference type="Google" id="ProtNLM"/>
    </source>
</evidence>
<keyword evidence="3" id="KW-1185">Reference proteome</keyword>
<dbReference type="OrthoDB" id="9837at2157"/>
<reference evidence="2 3" key="1">
    <citation type="submission" date="2016-04" db="EMBL/GenBank/DDBJ databases">
        <title>Complete genome sequence of Thermococcus siculi type strain RG-20.</title>
        <authorList>
            <person name="Oger P.M."/>
        </authorList>
    </citation>
    <scope>NUCLEOTIDE SEQUENCE [LARGE SCALE GENOMIC DNA]</scope>
    <source>
        <strain evidence="2 3">RG-20</strain>
    </source>
</reference>
<protein>
    <recommendedName>
        <fullName evidence="4">AAA+ ATPase domain-containing protein</fullName>
    </recommendedName>
</protein>
<dbReference type="EMBL" id="CP015103">
    <property type="protein sequence ID" value="ASJ09712.1"/>
    <property type="molecule type" value="Genomic_DNA"/>
</dbReference>
<dbReference type="SUPFAM" id="SSF52540">
    <property type="entry name" value="P-loop containing nucleoside triphosphate hydrolases"/>
    <property type="match status" value="1"/>
</dbReference>
<dbReference type="Gene3D" id="3.40.50.300">
    <property type="entry name" value="P-loop containing nucleotide triphosphate hydrolases"/>
    <property type="match status" value="1"/>
</dbReference>
<dbReference type="KEGG" id="tsl:A3L11_00800"/>
<gene>
    <name evidence="2" type="ORF">A3L11_00800</name>
</gene>
<dbReference type="Proteomes" id="UP000250125">
    <property type="component" value="Chromosome"/>
</dbReference>
<name>A0A2Z2MMW2_9EURY</name>
<proteinExistence type="predicted"/>
<sequence>MEITKPFGKKKTLSNRDFLNLDKTHVGRFLWSPADEKYWNGHEGKMGLLKVGDIVLHDVNRKIVGYSSVIEEASKEGKTKEEVIELFKETGIWTEDYREFAEGWFSKSKNGKFYVVKLGNFRKLNKPLKYSEVRGLPSSGGLERVYLIDISPEVLKKLGIVQEGIDTRVVKLDEYFASKGYLYPKHLVSQFYTALKTKGFVILSSLTGTGKTKIAQELAELTSSIWANELPNVFSKWEGTDDEFENSIEEIQRVIKDNRFVILLWGPEGEVRNVEPPFVFWIGHQNKAKAAALVIEKYSAEEALREAGELSRGFKWNLGKYNETFESAVKNHHSKYGSAVVFKVVEIIPLIEPIDASEVSLRVGFKRVAPFKNLKFGDPSSKSFLFLSVRPNWRDSKALLGYYNPLTGEYHRTELLDFLLRAVEDYRNNSTNSKSYFVLLDEMNLAHVEYYFADFLSVLESGRNNKGFTREGIKLHDSREVEAFEGIPRVLKLPPNLYIIGTVNMDETTYSFSPKVLDRAFVVEFHDVDLEKCPPANENSSENFEGLRDALLDDLRGHEGRFLASQKEQMNEAVNELKTINDYWKILQELNRALEPYDLHFGYRVVDEIALFFKNAKESGGKGIIEFESDDEIFDLALLMKVLPKFHGNRKKLEKPLKEVLKLCLDGNSPLDVEYLKLDRLLEMLKNWEKEQENFRFKHTARKVLRMLRELYEIGFASFS</sequence>
<dbReference type="AlphaFoldDB" id="A0A2Z2MMW2"/>
<evidence type="ECO:0000256" key="1">
    <source>
        <dbReference type="SAM" id="Coils"/>
    </source>
</evidence>
<organism evidence="2 3">
    <name type="scientific">Thermococcus siculi</name>
    <dbReference type="NCBI Taxonomy" id="72803"/>
    <lineage>
        <taxon>Archaea</taxon>
        <taxon>Methanobacteriati</taxon>
        <taxon>Methanobacteriota</taxon>
        <taxon>Thermococci</taxon>
        <taxon>Thermococcales</taxon>
        <taxon>Thermococcaceae</taxon>
        <taxon>Thermococcus</taxon>
    </lineage>
</organism>
<evidence type="ECO:0000313" key="3">
    <source>
        <dbReference type="Proteomes" id="UP000250125"/>
    </source>
</evidence>
<keyword evidence="1" id="KW-0175">Coiled coil</keyword>
<feature type="coiled-coil region" evidence="1">
    <location>
        <begin position="671"/>
        <end position="698"/>
    </location>
</feature>
<dbReference type="InterPro" id="IPR027417">
    <property type="entry name" value="P-loop_NTPase"/>
</dbReference>
<accession>A0A2Z2MMW2</accession>